<keyword evidence="3" id="KW-1185">Reference proteome</keyword>
<accession>A0ABY4CNX2</accession>
<dbReference type="InterPro" id="IPR000600">
    <property type="entry name" value="ROK"/>
</dbReference>
<sequence length="304" mass="31989">MASYTIGVDIGGTKIAIGVVDEKGAIHAKTILPTDHTATPTQMVDRIQQAIHGMLMDLGPGKEHVLGIGIGVPGPIDKTKGKFLCPPNLPKWANFAVVDEFQKYFSLPIQFENDANAATLGEKWIGAAKDNRNFVYITISTGIGAGLYINGGLVSGASGNAGEAGHIVIDPGKGTCRCGQKGCFEWVASGTAIARQGSELLGKHVTAKEVFQLYQEGHPAISSLISEIVTYIGMGCVTLINLFDPEKIVIGGGVSEVGEVLFAGIQNYVRQYALSPKGRETAIVPAALRQDTGIIGAAALIFLR</sequence>
<dbReference type="CDD" id="cd24068">
    <property type="entry name" value="ASKHA_NBD_ROK_FnNanK-like"/>
    <property type="match status" value="1"/>
</dbReference>
<name>A0ABY4CNX2_9BACL</name>
<dbReference type="PANTHER" id="PTHR18964">
    <property type="entry name" value="ROK (REPRESSOR, ORF, KINASE) FAMILY"/>
    <property type="match status" value="1"/>
</dbReference>
<dbReference type="SUPFAM" id="SSF53067">
    <property type="entry name" value="Actin-like ATPase domain"/>
    <property type="match status" value="1"/>
</dbReference>
<protein>
    <submittedName>
        <fullName evidence="2">ROK family protein</fullName>
    </submittedName>
</protein>
<evidence type="ECO:0000256" key="1">
    <source>
        <dbReference type="ARBA" id="ARBA00006479"/>
    </source>
</evidence>
<dbReference type="PROSITE" id="PS01125">
    <property type="entry name" value="ROK"/>
    <property type="match status" value="1"/>
</dbReference>
<reference evidence="2" key="1">
    <citation type="submission" date="2021-12" db="EMBL/GenBank/DDBJ databases">
        <title>Alicyclobacillaceae gen. nov., sp. nov., isolated from chalcocite enrichment system.</title>
        <authorList>
            <person name="Jiang Z."/>
        </authorList>
    </citation>
    <scope>NUCLEOTIDE SEQUENCE</scope>
    <source>
        <strain evidence="2">MYW30-H2</strain>
    </source>
</reference>
<comment type="similarity">
    <text evidence="1">Belongs to the ROK (NagC/XylR) family.</text>
</comment>
<dbReference type="Gene3D" id="3.30.420.40">
    <property type="match status" value="2"/>
</dbReference>
<organism evidence="2 3">
    <name type="scientific">Fodinisporobacter ferrooxydans</name>
    <dbReference type="NCBI Taxonomy" id="2901836"/>
    <lineage>
        <taxon>Bacteria</taxon>
        <taxon>Bacillati</taxon>
        <taxon>Bacillota</taxon>
        <taxon>Bacilli</taxon>
        <taxon>Bacillales</taxon>
        <taxon>Alicyclobacillaceae</taxon>
        <taxon>Fodinisporobacter</taxon>
    </lineage>
</organism>
<gene>
    <name evidence="2" type="ORF">LSG31_01210</name>
</gene>
<dbReference type="EMBL" id="CP089291">
    <property type="protein sequence ID" value="UOF90936.1"/>
    <property type="molecule type" value="Genomic_DNA"/>
</dbReference>
<dbReference type="Pfam" id="PF00480">
    <property type="entry name" value="ROK"/>
    <property type="match status" value="1"/>
</dbReference>
<dbReference type="Proteomes" id="UP000830167">
    <property type="component" value="Chromosome"/>
</dbReference>
<dbReference type="RefSeq" id="WP_347437631.1">
    <property type="nucleotide sequence ID" value="NZ_CP089291.1"/>
</dbReference>
<dbReference type="InterPro" id="IPR049874">
    <property type="entry name" value="ROK_cs"/>
</dbReference>
<evidence type="ECO:0000313" key="2">
    <source>
        <dbReference type="EMBL" id="UOF90936.1"/>
    </source>
</evidence>
<proteinExistence type="inferred from homology"/>
<dbReference type="InterPro" id="IPR043129">
    <property type="entry name" value="ATPase_NBD"/>
</dbReference>
<evidence type="ECO:0000313" key="3">
    <source>
        <dbReference type="Proteomes" id="UP000830167"/>
    </source>
</evidence>
<dbReference type="PANTHER" id="PTHR18964:SF149">
    <property type="entry name" value="BIFUNCTIONAL UDP-N-ACETYLGLUCOSAMINE 2-EPIMERASE_N-ACETYLMANNOSAMINE KINASE"/>
    <property type="match status" value="1"/>
</dbReference>